<comment type="caution">
    <text evidence="2">The sequence shown here is derived from an EMBL/GenBank/DDBJ whole genome shotgun (WGS) entry which is preliminary data.</text>
</comment>
<evidence type="ECO:0000313" key="3">
    <source>
        <dbReference type="Proteomes" id="UP001190700"/>
    </source>
</evidence>
<accession>A0AAE0FS29</accession>
<keyword evidence="3" id="KW-1185">Reference proteome</keyword>
<protein>
    <recommendedName>
        <fullName evidence="4">Ubiquitin-like domain-containing protein</fullName>
    </recommendedName>
</protein>
<gene>
    <name evidence="2" type="ORF">CYMTET_26545</name>
</gene>
<evidence type="ECO:0008006" key="4">
    <source>
        <dbReference type="Google" id="ProtNLM"/>
    </source>
</evidence>
<proteinExistence type="predicted"/>
<name>A0AAE0FS29_9CHLO</name>
<feature type="region of interest" description="Disordered" evidence="1">
    <location>
        <begin position="1"/>
        <end position="55"/>
    </location>
</feature>
<sequence length="166" mass="18382">MRQEVVWAREGMKGNKAGPPEAPREPQPRKGVGLALPEHKKAPEAPTSGESHSPDHLVKVSIVALSGVRTELRLRPTSTLRDLVTCYCQVGMTRHSSGLIKFGGSRPFCPDRVTILQRGKAITNTTQRRLTEIEWNTTLRECGIKDGDCLHQTPILQTAAAWRLLQ</sequence>
<dbReference type="AlphaFoldDB" id="A0AAE0FS29"/>
<evidence type="ECO:0000313" key="2">
    <source>
        <dbReference type="EMBL" id="KAK3264733.1"/>
    </source>
</evidence>
<organism evidence="2 3">
    <name type="scientific">Cymbomonas tetramitiformis</name>
    <dbReference type="NCBI Taxonomy" id="36881"/>
    <lineage>
        <taxon>Eukaryota</taxon>
        <taxon>Viridiplantae</taxon>
        <taxon>Chlorophyta</taxon>
        <taxon>Pyramimonadophyceae</taxon>
        <taxon>Pyramimonadales</taxon>
        <taxon>Pyramimonadaceae</taxon>
        <taxon>Cymbomonas</taxon>
    </lineage>
</organism>
<dbReference type="EMBL" id="LGRX02014384">
    <property type="protein sequence ID" value="KAK3264733.1"/>
    <property type="molecule type" value="Genomic_DNA"/>
</dbReference>
<reference evidence="2 3" key="1">
    <citation type="journal article" date="2015" name="Genome Biol. Evol.">
        <title>Comparative Genomics of a Bacterivorous Green Alga Reveals Evolutionary Causalities and Consequences of Phago-Mixotrophic Mode of Nutrition.</title>
        <authorList>
            <person name="Burns J.A."/>
            <person name="Paasch A."/>
            <person name="Narechania A."/>
            <person name="Kim E."/>
        </authorList>
    </citation>
    <scope>NUCLEOTIDE SEQUENCE [LARGE SCALE GENOMIC DNA]</scope>
    <source>
        <strain evidence="2 3">PLY_AMNH</strain>
    </source>
</reference>
<dbReference type="Proteomes" id="UP001190700">
    <property type="component" value="Unassembled WGS sequence"/>
</dbReference>
<evidence type="ECO:0000256" key="1">
    <source>
        <dbReference type="SAM" id="MobiDB-lite"/>
    </source>
</evidence>